<keyword evidence="3" id="KW-1185">Reference proteome</keyword>
<keyword evidence="1" id="KW-0175">Coiled coil</keyword>
<comment type="caution">
    <text evidence="2">The sequence shown here is derived from an EMBL/GenBank/DDBJ whole genome shotgun (WGS) entry which is preliminary data.</text>
</comment>
<reference evidence="2 3" key="1">
    <citation type="submission" date="2018-07" db="EMBL/GenBank/DDBJ databases">
        <title>Genomic Encyclopedia of Type Strains, Phase III (KMG-III): the genomes of soil and plant-associated and newly described type strains.</title>
        <authorList>
            <person name="Whitman W."/>
        </authorList>
    </citation>
    <scope>NUCLEOTIDE SEQUENCE [LARGE SCALE GENOMIC DNA]</scope>
    <source>
        <strain evidence="2 3">CECT 8333</strain>
    </source>
</reference>
<protein>
    <recommendedName>
        <fullName evidence="4">N-terminal domain of peptidoglycan hydrolase CwlO-containing protein</fullName>
    </recommendedName>
</protein>
<proteinExistence type="predicted"/>
<dbReference type="EMBL" id="QPJW01000001">
    <property type="protein sequence ID" value="RCX22806.1"/>
    <property type="molecule type" value="Genomic_DNA"/>
</dbReference>
<organism evidence="2 3">
    <name type="scientific">Fontibacillus phaseoli</name>
    <dbReference type="NCBI Taxonomy" id="1416533"/>
    <lineage>
        <taxon>Bacteria</taxon>
        <taxon>Bacillati</taxon>
        <taxon>Bacillota</taxon>
        <taxon>Bacilli</taxon>
        <taxon>Bacillales</taxon>
        <taxon>Paenibacillaceae</taxon>
        <taxon>Fontibacillus</taxon>
    </lineage>
</organism>
<sequence>MGRVDRINRVMSAFFLSISLTVALLLPARLMAAPMSDEELKVLQESLSIVEIDREIARIEKEQQLTEQNIQQLELQLKDKNNQIRGNQEQAGKRLAAYYMGERETLLSALLSANSLKDFFSMLDYYQLIAERDRYILNSYKTEYADLAKTKRKLDKLSSDLDQMKAGLLQQRKRVALLQQSVDGSLSASVDPEKLKEMIRELTVYWENVGLYEVRRYFRALSAAMSGFPDFLKDHEDSLSSDKEGYILTVKEEDLNNFLHGRNELLKNMSFVFEDERIVAQGRREGLELKVEGHYTVENEPQNSITFHVDRLLFNGLELPDTTRLELEKDFDLGFYPKKIVPFVEATEAEIRKGTLIIKLKIAL</sequence>
<feature type="coiled-coil region" evidence="1">
    <location>
        <begin position="49"/>
        <end position="90"/>
    </location>
</feature>
<dbReference type="Proteomes" id="UP000253090">
    <property type="component" value="Unassembled WGS sequence"/>
</dbReference>
<gene>
    <name evidence="2" type="ORF">DFP94_101391</name>
</gene>
<accession>A0A369BQD3</accession>
<name>A0A369BQD3_9BACL</name>
<evidence type="ECO:0008006" key="4">
    <source>
        <dbReference type="Google" id="ProtNLM"/>
    </source>
</evidence>
<evidence type="ECO:0000313" key="3">
    <source>
        <dbReference type="Proteomes" id="UP000253090"/>
    </source>
</evidence>
<evidence type="ECO:0000313" key="2">
    <source>
        <dbReference type="EMBL" id="RCX22806.1"/>
    </source>
</evidence>
<dbReference type="AlphaFoldDB" id="A0A369BQD3"/>
<dbReference type="Gene3D" id="6.10.250.3150">
    <property type="match status" value="1"/>
</dbReference>
<evidence type="ECO:0000256" key="1">
    <source>
        <dbReference type="SAM" id="Coils"/>
    </source>
</evidence>